<accession>A0AAN9KAZ8</accession>
<evidence type="ECO:0000313" key="1">
    <source>
        <dbReference type="EMBL" id="KAK7313003.1"/>
    </source>
</evidence>
<sequence>MVTNVMRLSPVKKVTPLAYYFRTQVIDEILTSGPLRASIQLKLATLYINLHHSAGQCSDNEGGIHPTSVAVINKHYGPEPEK</sequence>
<evidence type="ECO:0000313" key="2">
    <source>
        <dbReference type="Proteomes" id="UP001367508"/>
    </source>
</evidence>
<protein>
    <submittedName>
        <fullName evidence="1">Uncharacterized protein</fullName>
    </submittedName>
</protein>
<dbReference type="AlphaFoldDB" id="A0AAN9KAZ8"/>
<dbReference type="Proteomes" id="UP001367508">
    <property type="component" value="Unassembled WGS sequence"/>
</dbReference>
<proteinExistence type="predicted"/>
<reference evidence="1 2" key="1">
    <citation type="submission" date="2024-01" db="EMBL/GenBank/DDBJ databases">
        <title>The genomes of 5 underutilized Papilionoideae crops provide insights into root nodulation and disease resistanc.</title>
        <authorList>
            <person name="Jiang F."/>
        </authorList>
    </citation>
    <scope>NUCLEOTIDE SEQUENCE [LARGE SCALE GENOMIC DNA]</scope>
    <source>
        <strain evidence="1">LVBAO_FW01</strain>
        <tissue evidence="1">Leaves</tissue>
    </source>
</reference>
<gene>
    <name evidence="1" type="ORF">VNO77_37320</name>
</gene>
<comment type="caution">
    <text evidence="1">The sequence shown here is derived from an EMBL/GenBank/DDBJ whole genome shotgun (WGS) entry which is preliminary data.</text>
</comment>
<name>A0AAN9KAZ8_CANGL</name>
<dbReference type="EMBL" id="JAYMYQ010000009">
    <property type="protein sequence ID" value="KAK7313003.1"/>
    <property type="molecule type" value="Genomic_DNA"/>
</dbReference>
<organism evidence="1 2">
    <name type="scientific">Canavalia gladiata</name>
    <name type="common">Sword bean</name>
    <name type="synonym">Dolichos gladiatus</name>
    <dbReference type="NCBI Taxonomy" id="3824"/>
    <lineage>
        <taxon>Eukaryota</taxon>
        <taxon>Viridiplantae</taxon>
        <taxon>Streptophyta</taxon>
        <taxon>Embryophyta</taxon>
        <taxon>Tracheophyta</taxon>
        <taxon>Spermatophyta</taxon>
        <taxon>Magnoliopsida</taxon>
        <taxon>eudicotyledons</taxon>
        <taxon>Gunneridae</taxon>
        <taxon>Pentapetalae</taxon>
        <taxon>rosids</taxon>
        <taxon>fabids</taxon>
        <taxon>Fabales</taxon>
        <taxon>Fabaceae</taxon>
        <taxon>Papilionoideae</taxon>
        <taxon>50 kb inversion clade</taxon>
        <taxon>NPAAA clade</taxon>
        <taxon>indigoferoid/millettioid clade</taxon>
        <taxon>Phaseoleae</taxon>
        <taxon>Canavalia</taxon>
    </lineage>
</organism>
<keyword evidence="2" id="KW-1185">Reference proteome</keyword>